<feature type="non-terminal residue" evidence="1">
    <location>
        <position position="1"/>
    </location>
</feature>
<protein>
    <submittedName>
        <fullName evidence="1">8415_t:CDS:1</fullName>
    </submittedName>
</protein>
<gene>
    <name evidence="1" type="ORF">RPERSI_LOCUS29597</name>
</gene>
<dbReference type="EMBL" id="CAJVQC010112228">
    <property type="protein sequence ID" value="CAG8835569.1"/>
    <property type="molecule type" value="Genomic_DNA"/>
</dbReference>
<evidence type="ECO:0000313" key="1">
    <source>
        <dbReference type="EMBL" id="CAG8835569.1"/>
    </source>
</evidence>
<accession>A0ACA9SCT8</accession>
<name>A0ACA9SCT8_9GLOM</name>
<feature type="non-terminal residue" evidence="1">
    <location>
        <position position="45"/>
    </location>
</feature>
<proteinExistence type="predicted"/>
<dbReference type="Proteomes" id="UP000789920">
    <property type="component" value="Unassembled WGS sequence"/>
</dbReference>
<comment type="caution">
    <text evidence="1">The sequence shown here is derived from an EMBL/GenBank/DDBJ whole genome shotgun (WGS) entry which is preliminary data.</text>
</comment>
<keyword evidence="2" id="KW-1185">Reference proteome</keyword>
<reference evidence="1" key="1">
    <citation type="submission" date="2021-06" db="EMBL/GenBank/DDBJ databases">
        <authorList>
            <person name="Kallberg Y."/>
            <person name="Tangrot J."/>
            <person name="Rosling A."/>
        </authorList>
    </citation>
    <scope>NUCLEOTIDE SEQUENCE</scope>
    <source>
        <strain evidence="1">MA461A</strain>
    </source>
</reference>
<organism evidence="1 2">
    <name type="scientific">Racocetra persica</name>
    <dbReference type="NCBI Taxonomy" id="160502"/>
    <lineage>
        <taxon>Eukaryota</taxon>
        <taxon>Fungi</taxon>
        <taxon>Fungi incertae sedis</taxon>
        <taxon>Mucoromycota</taxon>
        <taxon>Glomeromycotina</taxon>
        <taxon>Glomeromycetes</taxon>
        <taxon>Diversisporales</taxon>
        <taxon>Gigasporaceae</taxon>
        <taxon>Racocetra</taxon>
    </lineage>
</organism>
<sequence>SIMSHSILDLRQNQIIFHAAFLDGIRGVAALGVIYEHSQRFYNQT</sequence>
<evidence type="ECO:0000313" key="2">
    <source>
        <dbReference type="Proteomes" id="UP000789920"/>
    </source>
</evidence>